<reference evidence="1" key="1">
    <citation type="journal article" date="2015" name="Genome Biol. Evol.">
        <title>Organellar Genomes of White Spruce (Picea glauca): Assembly and Annotation.</title>
        <authorList>
            <person name="Jackman S.D."/>
            <person name="Warren R.L."/>
            <person name="Gibb E.A."/>
            <person name="Vandervalk B.P."/>
            <person name="Mohamadi H."/>
            <person name="Chu J."/>
            <person name="Raymond A."/>
            <person name="Pleasance S."/>
            <person name="Coope R."/>
            <person name="Wildung M.R."/>
            <person name="Ritland C.E."/>
            <person name="Bousquet J."/>
            <person name="Jones S.J."/>
            <person name="Bohlmann J."/>
            <person name="Birol I."/>
        </authorList>
    </citation>
    <scope>NUCLEOTIDE SEQUENCE [LARGE SCALE GENOMIC DNA]</scope>
    <source>
        <tissue evidence="1">Flushing bud</tissue>
    </source>
</reference>
<geneLocation type="mitochondrion" evidence="1"/>
<accession>A0A101M5Z4</accession>
<keyword evidence="1" id="KW-0496">Mitochondrion</keyword>
<name>A0A101M5Z4_PICGL</name>
<protein>
    <submittedName>
        <fullName evidence="1">Uncharacterized protein</fullName>
    </submittedName>
</protein>
<dbReference type="EMBL" id="LKAM01000001">
    <property type="protein sequence ID" value="KUM51420.1"/>
    <property type="molecule type" value="Genomic_DNA"/>
</dbReference>
<comment type="caution">
    <text evidence="1">The sequence shown here is derived from an EMBL/GenBank/DDBJ whole genome shotgun (WGS) entry which is preliminary data.</text>
</comment>
<dbReference type="AlphaFoldDB" id="A0A101M5Z4"/>
<sequence>MTNRCSLGRSLFKGGSEAGEVGKKFGEDQSFLTLGSSKLKIELLENDDPMGELTIDNPPTQEVEHRGLIRDHLGFTRENILG</sequence>
<evidence type="ECO:0000313" key="1">
    <source>
        <dbReference type="EMBL" id="KUM51420.1"/>
    </source>
</evidence>
<organism evidence="1">
    <name type="scientific">Picea glauca</name>
    <name type="common">White spruce</name>
    <name type="synonym">Pinus glauca</name>
    <dbReference type="NCBI Taxonomy" id="3330"/>
    <lineage>
        <taxon>Eukaryota</taxon>
        <taxon>Viridiplantae</taxon>
        <taxon>Streptophyta</taxon>
        <taxon>Embryophyta</taxon>
        <taxon>Tracheophyta</taxon>
        <taxon>Spermatophyta</taxon>
        <taxon>Pinopsida</taxon>
        <taxon>Pinidae</taxon>
        <taxon>Conifers I</taxon>
        <taxon>Pinales</taxon>
        <taxon>Pinaceae</taxon>
        <taxon>Picea</taxon>
    </lineage>
</organism>
<gene>
    <name evidence="1" type="ORF">ABT39_MTgene1268</name>
</gene>
<proteinExistence type="predicted"/>